<dbReference type="EMBL" id="JACIBY010000017">
    <property type="protein sequence ID" value="MBB3841433.1"/>
    <property type="molecule type" value="Genomic_DNA"/>
</dbReference>
<dbReference type="AlphaFoldDB" id="A0A7W5ZQU9"/>
<dbReference type="RefSeq" id="WP_229601465.1">
    <property type="nucleotide sequence ID" value="NZ_JACIBY010000017.1"/>
</dbReference>
<accession>A0A7W5ZQU9</accession>
<evidence type="ECO:0008006" key="3">
    <source>
        <dbReference type="Google" id="ProtNLM"/>
    </source>
</evidence>
<keyword evidence="2" id="KW-1185">Reference proteome</keyword>
<dbReference type="Proteomes" id="UP000541352">
    <property type="component" value="Unassembled WGS sequence"/>
</dbReference>
<proteinExistence type="predicted"/>
<comment type="caution">
    <text evidence="1">The sequence shown here is derived from an EMBL/GenBank/DDBJ whole genome shotgun (WGS) entry which is preliminary data.</text>
</comment>
<reference evidence="1 2" key="1">
    <citation type="submission" date="2020-08" db="EMBL/GenBank/DDBJ databases">
        <title>Genomic Encyclopedia of Type Strains, Phase IV (KMG-IV): sequencing the most valuable type-strain genomes for metagenomic binning, comparative biology and taxonomic classification.</title>
        <authorList>
            <person name="Goeker M."/>
        </authorList>
    </citation>
    <scope>NUCLEOTIDE SEQUENCE [LARGE SCALE GENOMIC DNA]</scope>
    <source>
        <strain evidence="1 2">DSM 17976</strain>
    </source>
</reference>
<gene>
    <name evidence="1" type="ORF">FHS57_005461</name>
</gene>
<name>A0A7W5ZQU9_9BACT</name>
<sequence length="335" mass="37751">MKKSFYAFLLLSAEAQVNRYLLTVNRSKSTNYIKATTLKLLLYYLLATSPSHACDICGCGNGGSFFGILPQSHLRFAGVRYRVKNYESHLNSTFFRARENFQTAELWARFYPLKRTQLMVFVPYNWNTQTLYRTETPQKISGLGDVSALFHYNIVNTFWDSTTHKIDQTLLIGGGIKAPTGKFRYVEDGTEVANANFQLGTGSVDFVLNAIYNLRYQKWGSNVDVSYKINTTNPTHYRFANRLSGSVSVFRTLSLSSLTVMPNAGVYVEHFGYDTKNGQKNTFTGGTLSTANAGLEVYFKRISGGITYQSPLYQRLSGGDLKLRNTLSTHLTLLF</sequence>
<evidence type="ECO:0000313" key="2">
    <source>
        <dbReference type="Proteomes" id="UP000541352"/>
    </source>
</evidence>
<protein>
    <recommendedName>
        <fullName evidence="3">Transporter</fullName>
    </recommendedName>
</protein>
<evidence type="ECO:0000313" key="1">
    <source>
        <dbReference type="EMBL" id="MBB3841433.1"/>
    </source>
</evidence>
<organism evidence="1 2">
    <name type="scientific">Runella defluvii</name>
    <dbReference type="NCBI Taxonomy" id="370973"/>
    <lineage>
        <taxon>Bacteria</taxon>
        <taxon>Pseudomonadati</taxon>
        <taxon>Bacteroidota</taxon>
        <taxon>Cytophagia</taxon>
        <taxon>Cytophagales</taxon>
        <taxon>Spirosomataceae</taxon>
        <taxon>Runella</taxon>
    </lineage>
</organism>